<dbReference type="InterPro" id="IPR033452">
    <property type="entry name" value="GH30_C"/>
</dbReference>
<dbReference type="InterPro" id="IPR017853">
    <property type="entry name" value="GH"/>
</dbReference>
<sequence>MPNTGDTIQTPVKTDVTFWMTRADKSVLFQKQTNTSLIFTSSTNNNPTIDIDTTQTYQTIDGFGFALTGVSASLINSLPETTKDALLKELFLTDSTDIGVSYLRISIGASDLSVAPFTYDEVPAGQTDTTLQNFSINQEETDLIPILQKIVALEPSIKIIATPWTAPTWMKTNGSFVGGSLKPEYYNVYARYFVKYIEAMQAAGINITAVTPQNEPLNAYNNPAMVMQSNEEDDFVKNYLGPQFKANHITTKIIIYDHNLDHPEYATDILSDTAAYPYIDGSAFHLYAGDINTMSSVHDLFPNKNVYFTEQYTSSTGNFHDDLDWHIQNLIIGATRNWSKNVLEWNLASDPNLQLHTNGGCSTCLGALTIGTTVTRNVSYYIIAHAAKFVRPGSVRIASSVVDNLPNVAFKTPDGKKVLIVLNTGLSTTTFNIRFNGKIVSPTLMAGAVGTFIW</sequence>
<evidence type="ECO:0000259" key="5">
    <source>
        <dbReference type="Pfam" id="PF02055"/>
    </source>
</evidence>
<feature type="domain" description="Glycosyl hydrolase family 30 beta sandwich" evidence="6">
    <location>
        <begin position="393"/>
        <end position="452"/>
    </location>
</feature>
<evidence type="ECO:0000313" key="8">
    <source>
        <dbReference type="Proteomes" id="UP000544222"/>
    </source>
</evidence>
<dbReference type="Gene3D" id="3.20.20.80">
    <property type="entry name" value="Glycosidases"/>
    <property type="match status" value="1"/>
</dbReference>
<dbReference type="SUPFAM" id="SSF51445">
    <property type="entry name" value="(Trans)glycosidases"/>
    <property type="match status" value="1"/>
</dbReference>
<keyword evidence="8" id="KW-1185">Reference proteome</keyword>
<accession>A0A7W5DRS0</accession>
<evidence type="ECO:0000313" key="7">
    <source>
        <dbReference type="EMBL" id="MBB3187560.1"/>
    </source>
</evidence>
<dbReference type="GO" id="GO:0004348">
    <property type="term" value="F:glucosylceramidase activity"/>
    <property type="evidence" value="ECO:0007669"/>
    <property type="project" value="UniProtKB-EC"/>
</dbReference>
<evidence type="ECO:0000256" key="4">
    <source>
        <dbReference type="RuleBase" id="RU361188"/>
    </source>
</evidence>
<evidence type="ECO:0000256" key="2">
    <source>
        <dbReference type="ARBA" id="ARBA00022729"/>
    </source>
</evidence>
<keyword evidence="3 4" id="KW-0378">Hydrolase</keyword>
<dbReference type="InterPro" id="IPR013780">
    <property type="entry name" value="Glyco_hydro_b"/>
</dbReference>
<evidence type="ECO:0000256" key="3">
    <source>
        <dbReference type="ARBA" id="ARBA00022801"/>
    </source>
</evidence>
<evidence type="ECO:0000256" key="1">
    <source>
        <dbReference type="ARBA" id="ARBA00005382"/>
    </source>
</evidence>
<proteinExistence type="inferred from homology"/>
<gene>
    <name evidence="7" type="ORF">FHX64_001723</name>
</gene>
<comment type="similarity">
    <text evidence="1 4">Belongs to the glycosyl hydrolase 30 family.</text>
</comment>
<comment type="caution">
    <text evidence="7">The sequence shown here is derived from an EMBL/GenBank/DDBJ whole genome shotgun (WGS) entry which is preliminary data.</text>
</comment>
<organism evidence="7 8">
    <name type="scientific">Microbacter margulisiae</name>
    <dbReference type="NCBI Taxonomy" id="1350067"/>
    <lineage>
        <taxon>Bacteria</taxon>
        <taxon>Pseudomonadati</taxon>
        <taxon>Bacteroidota</taxon>
        <taxon>Bacteroidia</taxon>
        <taxon>Bacteroidales</taxon>
        <taxon>Porphyromonadaceae</taxon>
        <taxon>Microbacter</taxon>
    </lineage>
</organism>
<dbReference type="Pfam" id="PF02055">
    <property type="entry name" value="Glyco_hydro_30"/>
    <property type="match status" value="1"/>
</dbReference>
<dbReference type="RefSeq" id="WP_183413316.1">
    <property type="nucleotide sequence ID" value="NZ_JACHYB010000001.1"/>
</dbReference>
<dbReference type="EC" id="3.2.1.45" evidence="7"/>
<keyword evidence="4 7" id="KW-0326">Glycosidase</keyword>
<name>A0A7W5DRS0_9PORP</name>
<dbReference type="InterPro" id="IPR001139">
    <property type="entry name" value="Glyco_hydro_30"/>
</dbReference>
<dbReference type="Pfam" id="PF17189">
    <property type="entry name" value="Glyco_hydro_30C"/>
    <property type="match status" value="1"/>
</dbReference>
<dbReference type="Gene3D" id="2.60.40.1180">
    <property type="entry name" value="Golgi alpha-mannosidase II"/>
    <property type="match status" value="1"/>
</dbReference>
<dbReference type="PANTHER" id="PTHR11069">
    <property type="entry name" value="GLUCOSYLCERAMIDASE"/>
    <property type="match status" value="1"/>
</dbReference>
<dbReference type="PANTHER" id="PTHR11069:SF23">
    <property type="entry name" value="LYSOSOMAL ACID GLUCOSYLCERAMIDASE"/>
    <property type="match status" value="1"/>
</dbReference>
<dbReference type="EMBL" id="JACHYB010000001">
    <property type="protein sequence ID" value="MBB3187560.1"/>
    <property type="molecule type" value="Genomic_DNA"/>
</dbReference>
<dbReference type="AlphaFoldDB" id="A0A7W5DRS0"/>
<dbReference type="GO" id="GO:0006680">
    <property type="term" value="P:glucosylceramide catabolic process"/>
    <property type="evidence" value="ECO:0007669"/>
    <property type="project" value="TreeGrafter"/>
</dbReference>
<evidence type="ECO:0000259" key="6">
    <source>
        <dbReference type="Pfam" id="PF17189"/>
    </source>
</evidence>
<feature type="domain" description="Glycosyl hydrolase family 30 TIM-barrel" evidence="5">
    <location>
        <begin position="60"/>
        <end position="352"/>
    </location>
</feature>
<protein>
    <submittedName>
        <fullName evidence="7">Glucosylceramidase</fullName>
        <ecNumber evidence="7">3.2.1.45</ecNumber>
    </submittedName>
</protein>
<dbReference type="PRINTS" id="PR00843">
    <property type="entry name" value="GLHYDRLASE30"/>
</dbReference>
<dbReference type="Proteomes" id="UP000544222">
    <property type="component" value="Unassembled WGS sequence"/>
</dbReference>
<reference evidence="7 8" key="1">
    <citation type="submission" date="2020-08" db="EMBL/GenBank/DDBJ databases">
        <title>Genomic Encyclopedia of Type Strains, Phase IV (KMG-IV): sequencing the most valuable type-strain genomes for metagenomic binning, comparative biology and taxonomic classification.</title>
        <authorList>
            <person name="Goeker M."/>
        </authorList>
    </citation>
    <scope>NUCLEOTIDE SEQUENCE [LARGE SCALE GENOMIC DNA]</scope>
    <source>
        <strain evidence="7 8">DSM 27471</strain>
    </source>
</reference>
<keyword evidence="2" id="KW-0732">Signal</keyword>
<dbReference type="InterPro" id="IPR033453">
    <property type="entry name" value="Glyco_hydro_30_TIM-barrel"/>
</dbReference>
<dbReference type="GO" id="GO:0016020">
    <property type="term" value="C:membrane"/>
    <property type="evidence" value="ECO:0007669"/>
    <property type="project" value="GOC"/>
</dbReference>